<feature type="region of interest" description="Disordered" evidence="1">
    <location>
        <begin position="63"/>
        <end position="83"/>
    </location>
</feature>
<comment type="caution">
    <text evidence="3">The sequence shown here is derived from an EMBL/GenBank/DDBJ whole genome shotgun (WGS) entry which is preliminary data.</text>
</comment>
<proteinExistence type="predicted"/>
<keyword evidence="4" id="KW-1185">Reference proteome</keyword>
<evidence type="ECO:0000313" key="4">
    <source>
        <dbReference type="Proteomes" id="UP000886653"/>
    </source>
</evidence>
<dbReference type="InterPro" id="IPR002376">
    <property type="entry name" value="Formyl_transf_N"/>
</dbReference>
<feature type="domain" description="Formyl transferase N-terminal" evidence="2">
    <location>
        <begin position="25"/>
        <end position="184"/>
    </location>
</feature>
<evidence type="ECO:0000259" key="2">
    <source>
        <dbReference type="Pfam" id="PF00551"/>
    </source>
</evidence>
<dbReference type="Pfam" id="PF00551">
    <property type="entry name" value="Formyl_trans_N"/>
    <property type="match status" value="1"/>
</dbReference>
<dbReference type="PANTHER" id="PTHR11138:SF5">
    <property type="entry name" value="METHIONYL-TRNA FORMYLTRANSFERASE, MITOCHONDRIAL"/>
    <property type="match status" value="1"/>
</dbReference>
<dbReference type="SUPFAM" id="SSF53328">
    <property type="entry name" value="Formyltransferase"/>
    <property type="match status" value="1"/>
</dbReference>
<protein>
    <recommendedName>
        <fullName evidence="2">Formyl transferase N-terminal domain-containing protein</fullName>
    </recommendedName>
</protein>
<dbReference type="EMBL" id="MU167448">
    <property type="protein sequence ID" value="KAG0140387.1"/>
    <property type="molecule type" value="Genomic_DNA"/>
</dbReference>
<evidence type="ECO:0000313" key="3">
    <source>
        <dbReference type="EMBL" id="KAG0140387.1"/>
    </source>
</evidence>
<sequence>MTSTRLIRLVPNHRRLSIGACKLPKILFLGSDSFSCAVLKELIARRELWDEIHVVTPPITRKGRGLKNVHRGMSTDPTQKSTRVSIERRQEPPSAMGCTSLLGSAQPSFPYFVPKELINQFPPSHCLNLHPSNLPLYRGPAPIQWQLADRVDRLGVTIQDLSPHGFDLGDVLAQQAVPLPPNTSYVIAESLLALIGATLMCKVLKNLPEVIETAQKQDPQMATKARKISQSDLTVRQDWNLAILKTRYLGMGHQVCVCVCGYD</sequence>
<organism evidence="3 4">
    <name type="scientific">Cronartium quercuum f. sp. fusiforme G11</name>
    <dbReference type="NCBI Taxonomy" id="708437"/>
    <lineage>
        <taxon>Eukaryota</taxon>
        <taxon>Fungi</taxon>
        <taxon>Dikarya</taxon>
        <taxon>Basidiomycota</taxon>
        <taxon>Pucciniomycotina</taxon>
        <taxon>Pucciniomycetes</taxon>
        <taxon>Pucciniales</taxon>
        <taxon>Coleosporiaceae</taxon>
        <taxon>Cronartium</taxon>
    </lineage>
</organism>
<dbReference type="InterPro" id="IPR036477">
    <property type="entry name" value="Formyl_transf_N_sf"/>
</dbReference>
<dbReference type="GO" id="GO:0005739">
    <property type="term" value="C:mitochondrion"/>
    <property type="evidence" value="ECO:0007669"/>
    <property type="project" value="TreeGrafter"/>
</dbReference>
<accession>A0A9P6N9V5</accession>
<dbReference type="PANTHER" id="PTHR11138">
    <property type="entry name" value="METHIONYL-TRNA FORMYLTRANSFERASE"/>
    <property type="match status" value="1"/>
</dbReference>
<gene>
    <name evidence="3" type="ORF">CROQUDRAFT_53322</name>
</gene>
<evidence type="ECO:0000256" key="1">
    <source>
        <dbReference type="SAM" id="MobiDB-lite"/>
    </source>
</evidence>
<dbReference type="OrthoDB" id="10268103at2759"/>
<name>A0A9P6N9V5_9BASI</name>
<reference evidence="3" key="1">
    <citation type="submission" date="2013-11" db="EMBL/GenBank/DDBJ databases">
        <title>Genome sequence of the fusiform rust pathogen reveals effectors for host alternation and coevolution with pine.</title>
        <authorList>
            <consortium name="DOE Joint Genome Institute"/>
            <person name="Smith K."/>
            <person name="Pendleton A."/>
            <person name="Kubisiak T."/>
            <person name="Anderson C."/>
            <person name="Salamov A."/>
            <person name="Aerts A."/>
            <person name="Riley R."/>
            <person name="Clum A."/>
            <person name="Lindquist E."/>
            <person name="Ence D."/>
            <person name="Campbell M."/>
            <person name="Kronenberg Z."/>
            <person name="Feau N."/>
            <person name="Dhillon B."/>
            <person name="Hamelin R."/>
            <person name="Burleigh J."/>
            <person name="Smith J."/>
            <person name="Yandell M."/>
            <person name="Nelson C."/>
            <person name="Grigoriev I."/>
            <person name="Davis J."/>
        </authorList>
    </citation>
    <scope>NUCLEOTIDE SEQUENCE</scope>
    <source>
        <strain evidence="3">G11</strain>
    </source>
</reference>
<dbReference type="Gene3D" id="3.40.50.12230">
    <property type="match status" value="1"/>
</dbReference>
<dbReference type="AlphaFoldDB" id="A0A9P6N9V5"/>
<dbReference type="GO" id="GO:0004479">
    <property type="term" value="F:methionyl-tRNA formyltransferase activity"/>
    <property type="evidence" value="ECO:0007669"/>
    <property type="project" value="TreeGrafter"/>
</dbReference>
<dbReference type="Proteomes" id="UP000886653">
    <property type="component" value="Unassembled WGS sequence"/>
</dbReference>